<comment type="caution">
    <text evidence="2">The sequence shown here is derived from an EMBL/GenBank/DDBJ whole genome shotgun (WGS) entry which is preliminary data.</text>
</comment>
<dbReference type="RefSeq" id="WP_276109702.1">
    <property type="nucleotide sequence ID" value="NZ_JARJBB010000007.1"/>
</dbReference>
<reference evidence="2 3" key="1">
    <citation type="submission" date="2023-03" db="EMBL/GenBank/DDBJ databases">
        <title>Draft genome sequence of Streptomyces sp. K1PA1 isolated from peat swamp forest in Thailand.</title>
        <authorList>
            <person name="Klaysubun C."/>
            <person name="Duangmal K."/>
        </authorList>
    </citation>
    <scope>NUCLEOTIDE SEQUENCE [LARGE SCALE GENOMIC DNA]</scope>
    <source>
        <strain evidence="2 3">K1PA1</strain>
    </source>
</reference>
<evidence type="ECO:0000313" key="2">
    <source>
        <dbReference type="EMBL" id="MDF3300150.1"/>
    </source>
</evidence>
<organism evidence="2 3">
    <name type="scientific">Streptomyces tropicalis</name>
    <dbReference type="NCBI Taxonomy" id="3034234"/>
    <lineage>
        <taxon>Bacteria</taxon>
        <taxon>Bacillati</taxon>
        <taxon>Actinomycetota</taxon>
        <taxon>Actinomycetes</taxon>
        <taxon>Kitasatosporales</taxon>
        <taxon>Streptomycetaceae</taxon>
        <taxon>Streptomyces</taxon>
    </lineage>
</organism>
<evidence type="ECO:0000256" key="1">
    <source>
        <dbReference type="SAM" id="Phobius"/>
    </source>
</evidence>
<evidence type="ECO:0000313" key="3">
    <source>
        <dbReference type="Proteomes" id="UP001221150"/>
    </source>
</evidence>
<proteinExistence type="predicted"/>
<accession>A0ABT6A678</accession>
<protein>
    <submittedName>
        <fullName evidence="2">Uncharacterized protein</fullName>
    </submittedName>
</protein>
<feature type="transmembrane region" description="Helical" evidence="1">
    <location>
        <begin position="37"/>
        <end position="56"/>
    </location>
</feature>
<name>A0ABT6A678_9ACTN</name>
<dbReference type="Proteomes" id="UP001221150">
    <property type="component" value="Unassembled WGS sequence"/>
</dbReference>
<dbReference type="EMBL" id="JARJBB010000007">
    <property type="protein sequence ID" value="MDF3300150.1"/>
    <property type="molecule type" value="Genomic_DNA"/>
</dbReference>
<keyword evidence="1" id="KW-0472">Membrane</keyword>
<gene>
    <name evidence="2" type="ORF">P3H78_16260</name>
</gene>
<keyword evidence="1" id="KW-1133">Transmembrane helix</keyword>
<keyword evidence="1" id="KW-0812">Transmembrane</keyword>
<sequence>MPTLVLLVIVLLVLVGTTVSGALAYLSYRHPAARDPLLVGLTCMAVLAAVITPIVTR</sequence>
<keyword evidence="3" id="KW-1185">Reference proteome</keyword>